<proteinExistence type="predicted"/>
<feature type="region of interest" description="Disordered" evidence="1">
    <location>
        <begin position="245"/>
        <end position="266"/>
    </location>
</feature>
<organism evidence="2 3">
    <name type="scientific">Hypholoma sublateritium (strain FD-334 SS-4)</name>
    <dbReference type="NCBI Taxonomy" id="945553"/>
    <lineage>
        <taxon>Eukaryota</taxon>
        <taxon>Fungi</taxon>
        <taxon>Dikarya</taxon>
        <taxon>Basidiomycota</taxon>
        <taxon>Agaricomycotina</taxon>
        <taxon>Agaricomycetes</taxon>
        <taxon>Agaricomycetidae</taxon>
        <taxon>Agaricales</taxon>
        <taxon>Agaricineae</taxon>
        <taxon>Strophariaceae</taxon>
        <taxon>Hypholoma</taxon>
    </lineage>
</organism>
<dbReference type="OrthoDB" id="2686745at2759"/>
<evidence type="ECO:0000313" key="2">
    <source>
        <dbReference type="EMBL" id="KJA13351.1"/>
    </source>
</evidence>
<feature type="region of interest" description="Disordered" evidence="1">
    <location>
        <begin position="1"/>
        <end position="29"/>
    </location>
</feature>
<dbReference type="STRING" id="945553.A0A0D2N9M2"/>
<feature type="region of interest" description="Disordered" evidence="1">
    <location>
        <begin position="55"/>
        <end position="163"/>
    </location>
</feature>
<sequence length="266" mass="29759">MRPTKPVADSSFSREIPPFYNYAGASSHHAQPAPLFQNEITLHQPSKLLARQEIGLKSIPGPDRHQRTRIRFHGPSSVSRIEPRKPGRGGSDEPVYSAESDHGEEQDGEEQAGEEQDEEEQGPLSSRSSSLPPDWNFDTDSEDDGLIPKPPGEVGRPSRGGYTLKTVLGWPNKDYLRIKRFIKQAVRDHLDPSIKFSAQPEESIKVVQTLAANKFSVLSQYSACWPATDFIRAELHYTCSRARTDKRNKDAAIGKAMRKSNGKRKK</sequence>
<dbReference type="AlphaFoldDB" id="A0A0D2N9M2"/>
<evidence type="ECO:0000313" key="3">
    <source>
        <dbReference type="Proteomes" id="UP000054270"/>
    </source>
</evidence>
<name>A0A0D2N9M2_HYPSF</name>
<keyword evidence="3" id="KW-1185">Reference proteome</keyword>
<reference evidence="3" key="1">
    <citation type="submission" date="2014-04" db="EMBL/GenBank/DDBJ databases">
        <title>Evolutionary Origins and Diversification of the Mycorrhizal Mutualists.</title>
        <authorList>
            <consortium name="DOE Joint Genome Institute"/>
            <consortium name="Mycorrhizal Genomics Consortium"/>
            <person name="Kohler A."/>
            <person name="Kuo A."/>
            <person name="Nagy L.G."/>
            <person name="Floudas D."/>
            <person name="Copeland A."/>
            <person name="Barry K.W."/>
            <person name="Cichocki N."/>
            <person name="Veneault-Fourrey C."/>
            <person name="LaButti K."/>
            <person name="Lindquist E.A."/>
            <person name="Lipzen A."/>
            <person name="Lundell T."/>
            <person name="Morin E."/>
            <person name="Murat C."/>
            <person name="Riley R."/>
            <person name="Ohm R."/>
            <person name="Sun H."/>
            <person name="Tunlid A."/>
            <person name="Henrissat B."/>
            <person name="Grigoriev I.V."/>
            <person name="Hibbett D.S."/>
            <person name="Martin F."/>
        </authorList>
    </citation>
    <scope>NUCLEOTIDE SEQUENCE [LARGE SCALE GENOMIC DNA]</scope>
    <source>
        <strain evidence="3">FD-334 SS-4</strain>
    </source>
</reference>
<gene>
    <name evidence="2" type="ORF">HYPSUDRAFT_209620</name>
</gene>
<feature type="compositionally biased region" description="Low complexity" evidence="1">
    <location>
        <begin position="122"/>
        <end position="133"/>
    </location>
</feature>
<accession>A0A0D2N9M2</accession>
<dbReference type="Proteomes" id="UP000054270">
    <property type="component" value="Unassembled WGS sequence"/>
</dbReference>
<feature type="compositionally biased region" description="Basic residues" evidence="1">
    <location>
        <begin position="256"/>
        <end position="266"/>
    </location>
</feature>
<protein>
    <submittedName>
        <fullName evidence="2">Uncharacterized protein</fullName>
    </submittedName>
</protein>
<evidence type="ECO:0000256" key="1">
    <source>
        <dbReference type="SAM" id="MobiDB-lite"/>
    </source>
</evidence>
<feature type="compositionally biased region" description="Acidic residues" evidence="1">
    <location>
        <begin position="106"/>
        <end position="121"/>
    </location>
</feature>
<dbReference type="EMBL" id="KN817751">
    <property type="protein sequence ID" value="KJA13351.1"/>
    <property type="molecule type" value="Genomic_DNA"/>
</dbReference>